<name>A0A6J4U0I0_9BACT</name>
<dbReference type="InterPro" id="IPR012349">
    <property type="entry name" value="Split_barrel_FMN-bd"/>
</dbReference>
<protein>
    <submittedName>
        <fullName evidence="2">General stress protein</fullName>
    </submittedName>
</protein>
<evidence type="ECO:0000259" key="1">
    <source>
        <dbReference type="Pfam" id="PF16242"/>
    </source>
</evidence>
<dbReference type="AlphaFoldDB" id="A0A6J4U0I0"/>
<dbReference type="InterPro" id="IPR052917">
    <property type="entry name" value="Stress-Dev_Protein"/>
</dbReference>
<dbReference type="EMBL" id="CADCWE010000089">
    <property type="protein sequence ID" value="CAA9537043.1"/>
    <property type="molecule type" value="Genomic_DNA"/>
</dbReference>
<dbReference type="PANTHER" id="PTHR34818">
    <property type="entry name" value="PROTEIN BLI-3"/>
    <property type="match status" value="1"/>
</dbReference>
<organism evidence="2">
    <name type="scientific">uncultured Thermomicrobiales bacterium</name>
    <dbReference type="NCBI Taxonomy" id="1645740"/>
    <lineage>
        <taxon>Bacteria</taxon>
        <taxon>Pseudomonadati</taxon>
        <taxon>Thermomicrobiota</taxon>
        <taxon>Thermomicrobia</taxon>
        <taxon>Thermomicrobiales</taxon>
        <taxon>environmental samples</taxon>
    </lineage>
</organism>
<accession>A0A6J4U0I0</accession>
<dbReference type="PANTHER" id="PTHR34818:SF1">
    <property type="entry name" value="PROTEIN BLI-3"/>
    <property type="match status" value="1"/>
</dbReference>
<sequence length="173" mass="19268">MAQATLPRPANADDLKKVNELIKDIRIAMMTTVEADGSLRSRPMATQEAEFDGDLWFFSHETAPKVDEIHQDRRVNLSYAGNKENTWVSVSGTASVVRDRATMDAFWNPALKAWFPEGLDDPDLALLKVDVEQAEYWDTSSSKIVHAVGFVKAIATGKQYEPGDNEKLDLQAV</sequence>
<dbReference type="Pfam" id="PF16242">
    <property type="entry name" value="Pyrid_ox_like"/>
    <property type="match status" value="1"/>
</dbReference>
<proteinExistence type="predicted"/>
<dbReference type="Gene3D" id="2.30.110.10">
    <property type="entry name" value="Electron Transport, Fmn-binding Protein, Chain A"/>
    <property type="match status" value="1"/>
</dbReference>
<dbReference type="SUPFAM" id="SSF50475">
    <property type="entry name" value="FMN-binding split barrel"/>
    <property type="match status" value="1"/>
</dbReference>
<reference evidence="2" key="1">
    <citation type="submission" date="2020-02" db="EMBL/GenBank/DDBJ databases">
        <authorList>
            <person name="Meier V. D."/>
        </authorList>
    </citation>
    <scope>NUCLEOTIDE SEQUENCE</scope>
    <source>
        <strain evidence="2">AVDCRST_MAG73</strain>
    </source>
</reference>
<dbReference type="InterPro" id="IPR038725">
    <property type="entry name" value="YdaG_split_barrel_FMN-bd"/>
</dbReference>
<feature type="domain" description="General stress protein FMN-binding split barrel" evidence="1">
    <location>
        <begin position="13"/>
        <end position="161"/>
    </location>
</feature>
<evidence type="ECO:0000313" key="2">
    <source>
        <dbReference type="EMBL" id="CAA9537043.1"/>
    </source>
</evidence>
<gene>
    <name evidence="2" type="ORF">AVDCRST_MAG73-1435</name>
</gene>